<proteinExistence type="predicted"/>
<protein>
    <submittedName>
        <fullName evidence="2">Peptidase S1 domain-containing protein</fullName>
    </submittedName>
</protein>
<dbReference type="AlphaFoldDB" id="A0A0N5CBQ5"/>
<sequence length="340" mass="39398">MFLECNELVNQNNKKFYKPEFVVKNNTCIEESKKALNTSTLYKKKLGDQLERGGFHVEIWSRSHVDEMYLCPGVLIGLKHVLTTLLCVGDVTYASDFRKSGKFEYQNKQNLFINFNMTKKNEDTFDGKFGKIDFDVFQFKNPIKNIILPVEKNQVKLRNLKAFVLMELQNVIPSSIHYPCIANTSSDHDKYKSSSSSNKVTITDHFFIYGAGDQYYRDGTNLWRRYKPRKREKIIFYEFSSAFECIYAVGYNLTADNNECLIISQKKISDYDIGAGCYRTYHLNSSSESEIKTELFGVIVSVSAFDPLNDYPGHNVVVIKKVLKRNILFKNINYIDNLLY</sequence>
<keyword evidence="1" id="KW-1185">Reference proteome</keyword>
<reference evidence="2" key="1">
    <citation type="submission" date="2017-02" db="UniProtKB">
        <authorList>
            <consortium name="WormBaseParasite"/>
        </authorList>
    </citation>
    <scope>IDENTIFICATION</scope>
</reference>
<name>A0A0N5CBQ5_STREA</name>
<organism evidence="1 2">
    <name type="scientific">Strongyloides papillosus</name>
    <name type="common">Intestinal threadworm</name>
    <dbReference type="NCBI Taxonomy" id="174720"/>
    <lineage>
        <taxon>Eukaryota</taxon>
        <taxon>Metazoa</taxon>
        <taxon>Ecdysozoa</taxon>
        <taxon>Nematoda</taxon>
        <taxon>Chromadorea</taxon>
        <taxon>Rhabditida</taxon>
        <taxon>Tylenchina</taxon>
        <taxon>Panagrolaimomorpha</taxon>
        <taxon>Strongyloidoidea</taxon>
        <taxon>Strongyloididae</taxon>
        <taxon>Strongyloides</taxon>
    </lineage>
</organism>
<evidence type="ECO:0000313" key="1">
    <source>
        <dbReference type="Proteomes" id="UP000046392"/>
    </source>
</evidence>
<dbReference type="Proteomes" id="UP000046392">
    <property type="component" value="Unplaced"/>
</dbReference>
<accession>A0A0N5CBQ5</accession>
<evidence type="ECO:0000313" key="2">
    <source>
        <dbReference type="WBParaSite" id="SPAL_0001531900.1"/>
    </source>
</evidence>
<dbReference type="WBParaSite" id="SPAL_0001531900.1">
    <property type="protein sequence ID" value="SPAL_0001531900.1"/>
    <property type="gene ID" value="SPAL_0001531900"/>
</dbReference>